<dbReference type="Proteomes" id="UP001291309">
    <property type="component" value="Unassembled WGS sequence"/>
</dbReference>
<reference evidence="3 4" key="1">
    <citation type="submission" date="2023-12" db="EMBL/GenBank/DDBJ databases">
        <title>the genome sequence of Hyalangium sp. s54d21.</title>
        <authorList>
            <person name="Zhang X."/>
        </authorList>
    </citation>
    <scope>NUCLEOTIDE SEQUENCE [LARGE SCALE GENOMIC DNA]</scope>
    <source>
        <strain evidence="4">s54d21</strain>
    </source>
</reference>
<proteinExistence type="predicted"/>
<evidence type="ECO:0000313" key="4">
    <source>
        <dbReference type="Proteomes" id="UP001291309"/>
    </source>
</evidence>
<feature type="region of interest" description="Disordered" evidence="1">
    <location>
        <begin position="23"/>
        <end position="77"/>
    </location>
</feature>
<feature type="compositionally biased region" description="Pro residues" evidence="1">
    <location>
        <begin position="51"/>
        <end position="60"/>
    </location>
</feature>
<organism evidence="3 4">
    <name type="scientific">Hyalangium rubrum</name>
    <dbReference type="NCBI Taxonomy" id="3103134"/>
    <lineage>
        <taxon>Bacteria</taxon>
        <taxon>Pseudomonadati</taxon>
        <taxon>Myxococcota</taxon>
        <taxon>Myxococcia</taxon>
        <taxon>Myxococcales</taxon>
        <taxon>Cystobacterineae</taxon>
        <taxon>Archangiaceae</taxon>
        <taxon>Hyalangium</taxon>
    </lineage>
</organism>
<keyword evidence="4" id="KW-1185">Reference proteome</keyword>
<gene>
    <name evidence="3" type="ORF">SYV04_36035</name>
</gene>
<dbReference type="RefSeq" id="WP_321550564.1">
    <property type="nucleotide sequence ID" value="NZ_JAXIVS010000016.1"/>
</dbReference>
<feature type="signal peptide" evidence="2">
    <location>
        <begin position="1"/>
        <end position="20"/>
    </location>
</feature>
<feature type="compositionally biased region" description="Low complexity" evidence="1">
    <location>
        <begin position="61"/>
        <end position="72"/>
    </location>
</feature>
<dbReference type="EMBL" id="JAXIVS010000016">
    <property type="protein sequence ID" value="MDY7231853.1"/>
    <property type="molecule type" value="Genomic_DNA"/>
</dbReference>
<evidence type="ECO:0008006" key="5">
    <source>
        <dbReference type="Google" id="ProtNLM"/>
    </source>
</evidence>
<sequence>MRAFLLPSLLAVGLALPAFAQNSLESPSANPPPDESWVDYPGPEAEAPPVESLPPPPPPSRASSPVALRAPAEAPKPSRVSLHGGMILEPGKVAAGLMLGFPLASARVSMGVLPNLDVGVGADSLYGIMNEVRGYLRFGVIQGEEAHLALSVDGGYAFFLNSPSQEEYGARYFTGRRNWNLAPGFVGSLRVGRASRGFLDLRYNLAFDTQPFQRVPLGGAPEGVQTSGNILFRVGVEVPFSTRTSYVVMLGGNIHGRAEDAAFMPVVGVGVVASP</sequence>
<evidence type="ECO:0000313" key="3">
    <source>
        <dbReference type="EMBL" id="MDY7231853.1"/>
    </source>
</evidence>
<name>A0ABU5HG95_9BACT</name>
<comment type="caution">
    <text evidence="3">The sequence shown here is derived from an EMBL/GenBank/DDBJ whole genome shotgun (WGS) entry which is preliminary data.</text>
</comment>
<keyword evidence="2" id="KW-0732">Signal</keyword>
<feature type="chain" id="PRO_5047376771" description="Outer membrane protein beta-barrel domain-containing protein" evidence="2">
    <location>
        <begin position="21"/>
        <end position="275"/>
    </location>
</feature>
<evidence type="ECO:0000256" key="1">
    <source>
        <dbReference type="SAM" id="MobiDB-lite"/>
    </source>
</evidence>
<protein>
    <recommendedName>
        <fullName evidence="5">Outer membrane protein beta-barrel domain-containing protein</fullName>
    </recommendedName>
</protein>
<accession>A0ABU5HG95</accession>
<evidence type="ECO:0000256" key="2">
    <source>
        <dbReference type="SAM" id="SignalP"/>
    </source>
</evidence>